<keyword evidence="4" id="KW-1185">Reference proteome</keyword>
<evidence type="ECO:0000256" key="2">
    <source>
        <dbReference type="SAM" id="Phobius"/>
    </source>
</evidence>
<feature type="compositionally biased region" description="Low complexity" evidence="1">
    <location>
        <begin position="447"/>
        <end position="468"/>
    </location>
</feature>
<sequence>MRRISSVTLIVLVLLAILPLTAASSDQVIQVIAGDYSDGSVVVLNPHRVNYKLASVREVWVESPDGRRVEGFNVTISPRVVQDWGLGEGMTFRYNVSCAPTVAPGGYSLKIRFLGVLPTGELSIFIVSVPLTVLESPLHFGDVNVYTLTGSWPRVFIGGELVVYSSVYNMGHVAVNGTAFLTISRGGKTYVSLSKAIVFEPASDSTVLFNVKLPYSLGQGDYTLKYVIKTPRGTFSKTLTFSLEWGVSLLGVSLEKDRVYVGDSAVAYVSVMSQRNIPANLTVRFINDKGEHVDTLLKQLSLGEGSFVFEVPLFTEAPGRYNISISIGVGENVIGTASATYEVVEAPRISSVVPVYSEENLEFRVMISNPGAAASGVISYLLRFENGTVYKGSKVIDVPSGNSTVVFVFPSGAGDVEYTFNLSVGGRVSSASGTFEQPSPPTPGPAPTNTSTTPVENTTSSYTPSNSTGAPTSGGLWWLFAVLLITALVVSGAYCIHRNQAGRKRRGKRGPKRRSPLGRFRRPRPPTFWERDSLPKKK</sequence>
<feature type="compositionally biased region" description="Basic and acidic residues" evidence="1">
    <location>
        <begin position="529"/>
        <end position="538"/>
    </location>
</feature>
<accession>A0A097QSG9</accession>
<dbReference type="KEGG" id="teu:TEU_03240"/>
<name>A0A097QSG9_9EURY</name>
<feature type="region of interest" description="Disordered" evidence="1">
    <location>
        <begin position="500"/>
        <end position="538"/>
    </location>
</feature>
<evidence type="ECO:0000313" key="3">
    <source>
        <dbReference type="EMBL" id="AIU69440.1"/>
    </source>
</evidence>
<evidence type="ECO:0000256" key="1">
    <source>
        <dbReference type="SAM" id="MobiDB-lite"/>
    </source>
</evidence>
<dbReference type="AlphaFoldDB" id="A0A097QSG9"/>
<reference evidence="3 4" key="1">
    <citation type="journal article" date="2015" name="Int. J. Syst. Evol. Microbiol.">
        <title>Thermococcus eurythermalis sp. nov., a conditional piezophilic hyperthermophilic archaeon with a wide temperature range isolated from an oil-immersed chimney in the Guaymas Basin.</title>
        <authorList>
            <person name="Zhao W."/>
            <person name="Zeng X."/>
            <person name="Xiao X."/>
        </authorList>
    </citation>
    <scope>NUCLEOTIDE SEQUENCE [LARGE SCALE GENOMIC DNA]</scope>
    <source>
        <strain evidence="3 4">A501</strain>
    </source>
</reference>
<dbReference type="STRING" id="1505907.TEU_03240"/>
<gene>
    <name evidence="3" type="ORF">TEU_03240</name>
</gene>
<evidence type="ECO:0000313" key="4">
    <source>
        <dbReference type="Proteomes" id="UP000029980"/>
    </source>
</evidence>
<feature type="compositionally biased region" description="Basic residues" evidence="1">
    <location>
        <begin position="500"/>
        <end position="524"/>
    </location>
</feature>
<feature type="transmembrane region" description="Helical" evidence="2">
    <location>
        <begin position="475"/>
        <end position="496"/>
    </location>
</feature>
<keyword evidence="2" id="KW-0812">Transmembrane</keyword>
<protein>
    <submittedName>
        <fullName evidence="3">Uncharacterized protein</fullName>
    </submittedName>
</protein>
<proteinExistence type="predicted"/>
<feature type="region of interest" description="Disordered" evidence="1">
    <location>
        <begin position="431"/>
        <end position="468"/>
    </location>
</feature>
<dbReference type="Proteomes" id="UP000029980">
    <property type="component" value="Chromosome"/>
</dbReference>
<organism evidence="3 4">
    <name type="scientific">Thermococcus eurythermalis</name>
    <dbReference type="NCBI Taxonomy" id="1505907"/>
    <lineage>
        <taxon>Archaea</taxon>
        <taxon>Methanobacteriati</taxon>
        <taxon>Methanobacteriota</taxon>
        <taxon>Thermococci</taxon>
        <taxon>Thermococcales</taxon>
        <taxon>Thermococcaceae</taxon>
        <taxon>Thermococcus</taxon>
    </lineage>
</organism>
<dbReference type="HOGENOM" id="CLU_504929_0_0_2"/>
<dbReference type="EMBL" id="CP008887">
    <property type="protein sequence ID" value="AIU69440.1"/>
    <property type="molecule type" value="Genomic_DNA"/>
</dbReference>
<keyword evidence="2" id="KW-0472">Membrane</keyword>
<keyword evidence="2" id="KW-1133">Transmembrane helix</keyword>